<dbReference type="PROSITE" id="PS50885">
    <property type="entry name" value="HAMP"/>
    <property type="match status" value="1"/>
</dbReference>
<dbReference type="InterPro" id="IPR043128">
    <property type="entry name" value="Rev_trsase/Diguanyl_cyclase"/>
</dbReference>
<dbReference type="RefSeq" id="WP_066446712.1">
    <property type="nucleotide sequence ID" value="NZ_CP014226.1"/>
</dbReference>
<dbReference type="InterPro" id="IPR000160">
    <property type="entry name" value="GGDEF_dom"/>
</dbReference>
<dbReference type="KEGG" id="hco:LOKO_01370"/>
<dbReference type="InterPro" id="IPR003660">
    <property type="entry name" value="HAMP_dom"/>
</dbReference>
<dbReference type="GO" id="GO:0016020">
    <property type="term" value="C:membrane"/>
    <property type="evidence" value="ECO:0007669"/>
    <property type="project" value="InterPro"/>
</dbReference>
<dbReference type="InterPro" id="IPR035919">
    <property type="entry name" value="EAL_sf"/>
</dbReference>
<dbReference type="PROSITE" id="PS50887">
    <property type="entry name" value="GGDEF"/>
    <property type="match status" value="1"/>
</dbReference>
<feature type="transmembrane region" description="Helical" evidence="3">
    <location>
        <begin position="270"/>
        <end position="291"/>
    </location>
</feature>
<dbReference type="InterPro" id="IPR029151">
    <property type="entry name" value="Sensor-like_sf"/>
</dbReference>
<dbReference type="STRING" id="507626.LOKO_01370"/>
<proteinExistence type="predicted"/>
<dbReference type="SMART" id="SM00052">
    <property type="entry name" value="EAL"/>
    <property type="match status" value="1"/>
</dbReference>
<organism evidence="7 8">
    <name type="scientific">Halomonas chromatireducens</name>
    <dbReference type="NCBI Taxonomy" id="507626"/>
    <lineage>
        <taxon>Bacteria</taxon>
        <taxon>Pseudomonadati</taxon>
        <taxon>Pseudomonadota</taxon>
        <taxon>Gammaproteobacteria</taxon>
        <taxon>Oceanospirillales</taxon>
        <taxon>Halomonadaceae</taxon>
        <taxon>Halomonas</taxon>
    </lineage>
</organism>
<feature type="domain" description="EAL" evidence="4">
    <location>
        <begin position="516"/>
        <end position="769"/>
    </location>
</feature>
<dbReference type="EMBL" id="CP014226">
    <property type="protein sequence ID" value="AMD00438.1"/>
    <property type="molecule type" value="Genomic_DNA"/>
</dbReference>
<keyword evidence="3" id="KW-0812">Transmembrane</keyword>
<feature type="domain" description="HAMP" evidence="5">
    <location>
        <begin position="294"/>
        <end position="346"/>
    </location>
</feature>
<keyword evidence="2" id="KW-0973">c-di-GMP</keyword>
<dbReference type="SUPFAM" id="SSF103190">
    <property type="entry name" value="Sensory domain-like"/>
    <property type="match status" value="1"/>
</dbReference>
<dbReference type="PATRIC" id="fig|507626.3.peg.1355"/>
<dbReference type="PROSITE" id="PS50883">
    <property type="entry name" value="EAL"/>
    <property type="match status" value="1"/>
</dbReference>
<protein>
    <recommendedName>
        <fullName evidence="1">cyclic-guanylate-specific phosphodiesterase</fullName>
        <ecNumber evidence="1">3.1.4.52</ecNumber>
    </recommendedName>
</protein>
<dbReference type="Pfam" id="PF00990">
    <property type="entry name" value="GGDEF"/>
    <property type="match status" value="1"/>
</dbReference>
<evidence type="ECO:0000259" key="4">
    <source>
        <dbReference type="PROSITE" id="PS50883"/>
    </source>
</evidence>
<dbReference type="EC" id="3.1.4.52" evidence="1"/>
<dbReference type="Gene3D" id="6.10.340.10">
    <property type="match status" value="1"/>
</dbReference>
<evidence type="ECO:0000259" key="5">
    <source>
        <dbReference type="PROSITE" id="PS50885"/>
    </source>
</evidence>
<dbReference type="NCBIfam" id="TIGR00254">
    <property type="entry name" value="GGDEF"/>
    <property type="match status" value="1"/>
</dbReference>
<reference evidence="7 8" key="2">
    <citation type="submission" date="2016-02" db="EMBL/GenBank/DDBJ databases">
        <authorList>
            <person name="Wen L."/>
            <person name="He K."/>
            <person name="Yang H."/>
        </authorList>
    </citation>
    <scope>NUCLEOTIDE SEQUENCE [LARGE SCALE GENOMIC DNA]</scope>
    <source>
        <strain evidence="7 8">AGD 8-3</strain>
    </source>
</reference>
<dbReference type="GO" id="GO:0071111">
    <property type="term" value="F:cyclic-guanylate-specific phosphodiesterase activity"/>
    <property type="evidence" value="ECO:0007669"/>
    <property type="project" value="UniProtKB-EC"/>
</dbReference>
<dbReference type="OrthoDB" id="9804951at2"/>
<reference evidence="7 8" key="1">
    <citation type="journal article" date="2016" name="Genome Announc.">
        <title>Draft Genome Sequence of 'Halomonas chromatireducens' Strain AGD 8-3, a Haloalkaliphilic Chromate- and Selenite-Reducing Gammaproteobacterium.</title>
        <authorList>
            <person name="Sharko F.S."/>
            <person name="Shapovalova A.A."/>
            <person name="Tsygankova S.V."/>
            <person name="Komova A.V."/>
            <person name="Boulygina E.S."/>
            <person name="Teslyuk A.B."/>
            <person name="Gotovtsev P.M."/>
            <person name="Namsaraev Z.B."/>
            <person name="Khijniak T.V."/>
            <person name="Nedoluzhko A.V."/>
            <person name="Vasilov R.G."/>
        </authorList>
    </citation>
    <scope>NUCLEOTIDE SEQUENCE [LARGE SCALE GENOMIC DNA]</scope>
    <source>
        <strain evidence="7 8">AGD 8-3</strain>
    </source>
</reference>
<dbReference type="Proteomes" id="UP000063387">
    <property type="component" value="Chromosome"/>
</dbReference>
<keyword evidence="3" id="KW-1133">Transmembrane helix</keyword>
<name>A0A0X8HD36_9GAMM</name>
<dbReference type="SUPFAM" id="SSF141868">
    <property type="entry name" value="EAL domain-like"/>
    <property type="match status" value="1"/>
</dbReference>
<dbReference type="InterPro" id="IPR029150">
    <property type="entry name" value="dCache_3"/>
</dbReference>
<evidence type="ECO:0000313" key="7">
    <source>
        <dbReference type="EMBL" id="AMD00438.1"/>
    </source>
</evidence>
<feature type="domain" description="GGDEF" evidence="6">
    <location>
        <begin position="378"/>
        <end position="508"/>
    </location>
</feature>
<dbReference type="PANTHER" id="PTHR33121">
    <property type="entry name" value="CYCLIC DI-GMP PHOSPHODIESTERASE PDEF"/>
    <property type="match status" value="1"/>
</dbReference>
<dbReference type="Pfam" id="PF14827">
    <property type="entry name" value="dCache_3"/>
    <property type="match status" value="1"/>
</dbReference>
<dbReference type="CDD" id="cd06225">
    <property type="entry name" value="HAMP"/>
    <property type="match status" value="1"/>
</dbReference>
<dbReference type="CDD" id="cd01948">
    <property type="entry name" value="EAL"/>
    <property type="match status" value="1"/>
</dbReference>
<dbReference type="SUPFAM" id="SSF55073">
    <property type="entry name" value="Nucleotide cyclase"/>
    <property type="match status" value="1"/>
</dbReference>
<evidence type="ECO:0000313" key="8">
    <source>
        <dbReference type="Proteomes" id="UP000063387"/>
    </source>
</evidence>
<gene>
    <name evidence="7" type="primary">cph2_7</name>
    <name evidence="7" type="ORF">LOKO_01370</name>
</gene>
<dbReference type="PANTHER" id="PTHR33121:SF71">
    <property type="entry name" value="OXYGEN SENSOR PROTEIN DOSP"/>
    <property type="match status" value="1"/>
</dbReference>
<dbReference type="SUPFAM" id="SSF158472">
    <property type="entry name" value="HAMP domain-like"/>
    <property type="match status" value="1"/>
</dbReference>
<sequence>MTFRLRLLVVMLLVVVVSQLVTGGALLRAISQDALEKGNRDLGVGLRVLEQVLDERGRFLQGNVEILANDFGFKSAVATRDTGTLQSVLANHGDRAGADMVLLGDLDGTLLASSHHPQGTAMPFPTLWEQARETGAAVEVVIQEGKPYEFVLLPVRAPNLIGWVGMGFKIDQALASEIHALTRLDISFITHRNSSDGPGHRVSSREDLDAAALQRLTAELDSGRFLQTSAFTEDDRYLTRAQLLQSDAGNQTYAVVQASRSSLLGAYRDLQWQLGGVIAVILLLTAALAAWSARSMSRPLSVLADAARNIGRGQNLKSVDVTPHGEIGLLAGTLLSMQEDIRQREQSLLHQSRHDRLTGLPNRSSAQDDIEVLIRQQTRFSLLRMEILDFRRINDTFGYALGDRVLITLAQRLRDLPSPVRNAYRLGTDEFLLVVDVSACDDRWVESLLAGLSQPIDLNGSPIHPDLLVGEANYPDHGNDVNLLLRRADIALHAASARHQSHQRYLEGQDEEHLRQLTLIRDLQSAVTCDQLHMVYQPKIDARSGEVVEFEALMRWQHPSLGFIPPDEFITLAERSGNIRPLSRWMFNAVCSQLAAWQRQGQRLSVAINLSAADLGDADLVALLLNHLRHHGLQADQLALEITESAVMEDATLASHSLNRLRQAGLTISVDDFGTGYSSLAQLKRLPVGELKIDKSFILQLDSEDDDATIVRSTIEMGHSLGLRIVAEGVENAASAGLLKEYGCDFLQGYWIARPLPADSVIEWLGGNNPFPLSAIRHAK</sequence>
<accession>A0A0X8HD36</accession>
<dbReference type="InterPro" id="IPR001633">
    <property type="entry name" value="EAL_dom"/>
</dbReference>
<dbReference type="GO" id="GO:0007165">
    <property type="term" value="P:signal transduction"/>
    <property type="evidence" value="ECO:0007669"/>
    <property type="project" value="InterPro"/>
</dbReference>
<dbReference type="AlphaFoldDB" id="A0A0X8HD36"/>
<dbReference type="FunFam" id="3.20.20.450:FF:000001">
    <property type="entry name" value="Cyclic di-GMP phosphodiesterase yahA"/>
    <property type="match status" value="1"/>
</dbReference>
<keyword evidence="8" id="KW-1185">Reference proteome</keyword>
<dbReference type="Pfam" id="PF00672">
    <property type="entry name" value="HAMP"/>
    <property type="match status" value="1"/>
</dbReference>
<evidence type="ECO:0000256" key="2">
    <source>
        <dbReference type="ARBA" id="ARBA00022636"/>
    </source>
</evidence>
<evidence type="ECO:0000259" key="6">
    <source>
        <dbReference type="PROSITE" id="PS50887"/>
    </source>
</evidence>
<dbReference type="Pfam" id="PF00563">
    <property type="entry name" value="EAL"/>
    <property type="match status" value="1"/>
</dbReference>
<dbReference type="Gene3D" id="3.30.70.270">
    <property type="match status" value="1"/>
</dbReference>
<evidence type="ECO:0000256" key="3">
    <source>
        <dbReference type="SAM" id="Phobius"/>
    </source>
</evidence>
<keyword evidence="3" id="KW-0472">Membrane</keyword>
<dbReference type="CDD" id="cd01949">
    <property type="entry name" value="GGDEF"/>
    <property type="match status" value="1"/>
</dbReference>
<dbReference type="Gene3D" id="3.20.20.450">
    <property type="entry name" value="EAL domain"/>
    <property type="match status" value="1"/>
</dbReference>
<dbReference type="SMART" id="SM00267">
    <property type="entry name" value="GGDEF"/>
    <property type="match status" value="1"/>
</dbReference>
<dbReference type="InterPro" id="IPR050706">
    <property type="entry name" value="Cyclic-di-GMP_PDE-like"/>
</dbReference>
<evidence type="ECO:0000256" key="1">
    <source>
        <dbReference type="ARBA" id="ARBA00012282"/>
    </source>
</evidence>
<dbReference type="InterPro" id="IPR029787">
    <property type="entry name" value="Nucleotide_cyclase"/>
</dbReference>
<dbReference type="SMART" id="SM00304">
    <property type="entry name" value="HAMP"/>
    <property type="match status" value="1"/>
</dbReference>